<organism evidence="1 2">
    <name type="scientific">Elysia crispata</name>
    <name type="common">lettuce slug</name>
    <dbReference type="NCBI Taxonomy" id="231223"/>
    <lineage>
        <taxon>Eukaryota</taxon>
        <taxon>Metazoa</taxon>
        <taxon>Spiralia</taxon>
        <taxon>Lophotrochozoa</taxon>
        <taxon>Mollusca</taxon>
        <taxon>Gastropoda</taxon>
        <taxon>Heterobranchia</taxon>
        <taxon>Euthyneura</taxon>
        <taxon>Panpulmonata</taxon>
        <taxon>Sacoglossa</taxon>
        <taxon>Placobranchoidea</taxon>
        <taxon>Plakobranchidae</taxon>
        <taxon>Elysia</taxon>
    </lineage>
</organism>
<dbReference type="AlphaFoldDB" id="A0AAE1A7A8"/>
<keyword evidence="2" id="KW-1185">Reference proteome</keyword>
<gene>
    <name evidence="1" type="ORF">RRG08_051255</name>
</gene>
<proteinExistence type="predicted"/>
<name>A0AAE1A7A8_9GAST</name>
<reference evidence="1" key="1">
    <citation type="journal article" date="2023" name="G3 (Bethesda)">
        <title>A reference genome for the long-term kleptoplast-retaining sea slug Elysia crispata morphotype clarki.</title>
        <authorList>
            <person name="Eastman K.E."/>
            <person name="Pendleton A.L."/>
            <person name="Shaikh M.A."/>
            <person name="Suttiyut T."/>
            <person name="Ogas R."/>
            <person name="Tomko P."/>
            <person name="Gavelis G."/>
            <person name="Widhalm J.R."/>
            <person name="Wisecaver J.H."/>
        </authorList>
    </citation>
    <scope>NUCLEOTIDE SEQUENCE</scope>
    <source>
        <strain evidence="1">ECLA1</strain>
    </source>
</reference>
<dbReference type="EMBL" id="JAWDGP010002565">
    <property type="protein sequence ID" value="KAK3781956.1"/>
    <property type="molecule type" value="Genomic_DNA"/>
</dbReference>
<accession>A0AAE1A7A8</accession>
<evidence type="ECO:0000313" key="1">
    <source>
        <dbReference type="EMBL" id="KAK3781956.1"/>
    </source>
</evidence>
<sequence>MTAVTQPTLGLTGRARHRGDATSALGQHFCVVGAGAARGDNQTKTNFWILRNSVSHTHTHTRTRGQVGNSKRQIWHSGYWNLYREQQQQQQNKKKKQAVSLSHARAWTPCVACLRCRVVR</sequence>
<comment type="caution">
    <text evidence="1">The sequence shown here is derived from an EMBL/GenBank/DDBJ whole genome shotgun (WGS) entry which is preliminary data.</text>
</comment>
<protein>
    <submittedName>
        <fullName evidence="1">Uncharacterized protein</fullName>
    </submittedName>
</protein>
<evidence type="ECO:0000313" key="2">
    <source>
        <dbReference type="Proteomes" id="UP001283361"/>
    </source>
</evidence>
<dbReference type="Proteomes" id="UP001283361">
    <property type="component" value="Unassembled WGS sequence"/>
</dbReference>